<dbReference type="RefSeq" id="WP_377932352.1">
    <property type="nucleotide sequence ID" value="NZ_JBHUEA010000004.1"/>
</dbReference>
<proteinExistence type="predicted"/>
<gene>
    <name evidence="2" type="ORF">ACFSBI_04215</name>
</gene>
<dbReference type="EMBL" id="JBHUEA010000004">
    <property type="protein sequence ID" value="MFD1720743.1"/>
    <property type="molecule type" value="Genomic_DNA"/>
</dbReference>
<name>A0ABW4LBX7_9MICO</name>
<keyword evidence="1" id="KW-1133">Transmembrane helix</keyword>
<comment type="caution">
    <text evidence="2">The sequence shown here is derived from an EMBL/GenBank/DDBJ whole genome shotgun (WGS) entry which is preliminary data.</text>
</comment>
<feature type="transmembrane region" description="Helical" evidence="1">
    <location>
        <begin position="52"/>
        <end position="71"/>
    </location>
</feature>
<feature type="transmembrane region" description="Helical" evidence="1">
    <location>
        <begin position="77"/>
        <end position="96"/>
    </location>
</feature>
<organism evidence="2 3">
    <name type="scientific">Amnibacterium endophyticum</name>
    <dbReference type="NCBI Taxonomy" id="2109337"/>
    <lineage>
        <taxon>Bacteria</taxon>
        <taxon>Bacillati</taxon>
        <taxon>Actinomycetota</taxon>
        <taxon>Actinomycetes</taxon>
        <taxon>Micrococcales</taxon>
        <taxon>Microbacteriaceae</taxon>
        <taxon>Amnibacterium</taxon>
    </lineage>
</organism>
<accession>A0ABW4LBX7</accession>
<feature type="transmembrane region" description="Helical" evidence="1">
    <location>
        <begin position="29"/>
        <end position="45"/>
    </location>
</feature>
<keyword evidence="1" id="KW-0472">Membrane</keyword>
<sequence>MQRLLVPALTSAGLLGGYGVARATGARWAGGVVLGAVGAAVATVVGREAGAWRAVAVTGTYLVAFGASHPLAKRLGAWQSVGAVAAATAIPAALLAER</sequence>
<reference evidence="3" key="1">
    <citation type="journal article" date="2019" name="Int. J. Syst. Evol. Microbiol.">
        <title>The Global Catalogue of Microorganisms (GCM) 10K type strain sequencing project: providing services to taxonomists for standard genome sequencing and annotation.</title>
        <authorList>
            <consortium name="The Broad Institute Genomics Platform"/>
            <consortium name="The Broad Institute Genome Sequencing Center for Infectious Disease"/>
            <person name="Wu L."/>
            <person name="Ma J."/>
        </authorList>
    </citation>
    <scope>NUCLEOTIDE SEQUENCE [LARGE SCALE GENOMIC DNA]</scope>
    <source>
        <strain evidence="3">CGMCC 1.12471</strain>
    </source>
</reference>
<dbReference type="Proteomes" id="UP001597347">
    <property type="component" value="Unassembled WGS sequence"/>
</dbReference>
<keyword evidence="1" id="KW-0812">Transmembrane</keyword>
<evidence type="ECO:0000313" key="2">
    <source>
        <dbReference type="EMBL" id="MFD1720743.1"/>
    </source>
</evidence>
<evidence type="ECO:0000313" key="3">
    <source>
        <dbReference type="Proteomes" id="UP001597347"/>
    </source>
</evidence>
<keyword evidence="3" id="KW-1185">Reference proteome</keyword>
<evidence type="ECO:0000256" key="1">
    <source>
        <dbReference type="SAM" id="Phobius"/>
    </source>
</evidence>
<protein>
    <submittedName>
        <fullName evidence="2">Uncharacterized protein</fullName>
    </submittedName>
</protein>